<evidence type="ECO:0000256" key="7">
    <source>
        <dbReference type="ARBA" id="ARBA00022989"/>
    </source>
</evidence>
<dbReference type="Pfam" id="PF22776">
    <property type="entry name" value="K_trans_C"/>
    <property type="match status" value="1"/>
</dbReference>
<keyword evidence="9 10" id="KW-0472">Membrane</keyword>
<keyword evidence="7 10" id="KW-1133">Transmembrane helix</keyword>
<comment type="subcellular location">
    <subcellularLocation>
        <location evidence="1 10">Membrane</location>
        <topology evidence="1 10">Multi-pass membrane protein</topology>
    </subcellularLocation>
</comment>
<evidence type="ECO:0000259" key="11">
    <source>
        <dbReference type="Pfam" id="PF02705"/>
    </source>
</evidence>
<feature type="transmembrane region" description="Helical" evidence="10">
    <location>
        <begin position="482"/>
        <end position="499"/>
    </location>
</feature>
<feature type="transmembrane region" description="Helical" evidence="10">
    <location>
        <begin position="304"/>
        <end position="324"/>
    </location>
</feature>
<feature type="transmembrane region" description="Helical" evidence="10">
    <location>
        <begin position="559"/>
        <end position="577"/>
    </location>
</feature>
<dbReference type="PANTHER" id="PTHR30540">
    <property type="entry name" value="OSMOTIC STRESS POTASSIUM TRANSPORTER"/>
    <property type="match status" value="1"/>
</dbReference>
<feature type="transmembrane region" description="Helical" evidence="10">
    <location>
        <begin position="426"/>
        <end position="447"/>
    </location>
</feature>
<dbReference type="InterPro" id="IPR053952">
    <property type="entry name" value="K_trans_C"/>
</dbReference>
<comment type="caution">
    <text evidence="13">The sequence shown here is derived from an EMBL/GenBank/DDBJ whole genome shotgun (WGS) entry which is preliminary data.</text>
</comment>
<accession>A0A822ZLV2</accession>
<evidence type="ECO:0000256" key="4">
    <source>
        <dbReference type="ARBA" id="ARBA00022538"/>
    </source>
</evidence>
<keyword evidence="6 10" id="KW-0630">Potassium</keyword>
<dbReference type="PANTHER" id="PTHR30540:SF95">
    <property type="entry name" value="POTASSIUM TRANSPORTER 10"/>
    <property type="match status" value="1"/>
</dbReference>
<evidence type="ECO:0000256" key="9">
    <source>
        <dbReference type="ARBA" id="ARBA00023136"/>
    </source>
</evidence>
<dbReference type="NCBIfam" id="TIGR00794">
    <property type="entry name" value="kup"/>
    <property type="match status" value="1"/>
</dbReference>
<evidence type="ECO:0000256" key="2">
    <source>
        <dbReference type="ARBA" id="ARBA00008440"/>
    </source>
</evidence>
<organism evidence="13 14">
    <name type="scientific">Nelumbo nucifera</name>
    <name type="common">Sacred lotus</name>
    <dbReference type="NCBI Taxonomy" id="4432"/>
    <lineage>
        <taxon>Eukaryota</taxon>
        <taxon>Viridiplantae</taxon>
        <taxon>Streptophyta</taxon>
        <taxon>Embryophyta</taxon>
        <taxon>Tracheophyta</taxon>
        <taxon>Spermatophyta</taxon>
        <taxon>Magnoliopsida</taxon>
        <taxon>Proteales</taxon>
        <taxon>Nelumbonaceae</taxon>
        <taxon>Nelumbo</taxon>
    </lineage>
</organism>
<comment type="function">
    <text evidence="10">Potassium transporter.</text>
</comment>
<protein>
    <recommendedName>
        <fullName evidence="10">Potassium transporter</fullName>
    </recommendedName>
</protein>
<dbReference type="InterPro" id="IPR053951">
    <property type="entry name" value="K_trans_N"/>
</dbReference>
<feature type="transmembrane region" description="Helical" evidence="10">
    <location>
        <begin position="195"/>
        <end position="213"/>
    </location>
</feature>
<evidence type="ECO:0000313" key="14">
    <source>
        <dbReference type="Proteomes" id="UP000607653"/>
    </source>
</evidence>
<feature type="domain" description="K+ potassium transporter integral membrane" evidence="11">
    <location>
        <begin position="51"/>
        <end position="520"/>
    </location>
</feature>
<evidence type="ECO:0000256" key="10">
    <source>
        <dbReference type="RuleBase" id="RU321113"/>
    </source>
</evidence>
<proteinExistence type="inferred from homology"/>
<keyword evidence="8 10" id="KW-0406">Ion transport</keyword>
<dbReference type="AlphaFoldDB" id="A0A822ZLV2"/>
<keyword evidence="14" id="KW-1185">Reference proteome</keyword>
<dbReference type="GO" id="GO:0016020">
    <property type="term" value="C:membrane"/>
    <property type="evidence" value="ECO:0007669"/>
    <property type="project" value="UniProtKB-SubCell"/>
</dbReference>
<keyword evidence="3" id="KW-0813">Transport</keyword>
<evidence type="ECO:0000259" key="12">
    <source>
        <dbReference type="Pfam" id="PF22776"/>
    </source>
</evidence>
<feature type="transmembrane region" description="Helical" evidence="10">
    <location>
        <begin position="454"/>
        <end position="476"/>
    </location>
</feature>
<sequence>MASGSIDEDTNDKGSMWDLDQKLDQPMDEEAGRIKNMYREKKFSAVLVLRLAFQSLGVVYGDLGTSPLYVFYNTFPRGIEDPEDIIGALSLIIYSLTLIPLLKYVFIVLRANDNGQGGTFALYSLLCRHAKVKTIPNQHRTDEELTTYSRHIFPEKSFAGKTKKWLEAHVYRKNALLILVLVGTCMVIGDGILTPAISDVVVIVAAVILVGLFSMQHYGTDRVGWLFAPIVLLWFLLIGGVGIFNICKYDSTVLRAFSPVYIYRYFRRGGKDGWTSLGGIMLSITGTEALFADLSHFPVLPVQIAFTIVVFPCLLLAYSGQASYLMKNQEHVKDAFYRSIPDGIYWPMFIIATAAAIVASQATISATFSIIKQALALGCFPRVRVVHTSRKFLGQIYIPDINWILMILCIAVTIGFKNQSQIGNAYGTAVVIVMLVTTLLMILIMLLVWRCHWILVLIFTVLSLVVECTYFSAVLFKIDQGGWVPLVIAAAFLLIMYVWHYGTVKRYEFEMHSRVSMAWILGLGPSLGLVRVPGIGLVYTELASGVPHIFSHFITNLPAIHSVVVFVCVKYLPVYTVPIEERFLVKRIGPKNFHMFRCVARYGYKDLHKKDDDFEKMLFDSLFLFVRLESMMEGCSDSDEYSLYGQQTERSRDFLLTENGNTISSNLEATMSSVDSIVPIKSPQQTNSGSVVRSSGQTSSQTEVDELEFLNSCRGAGVVHILGNTVVRARRESKFIKKIAIDYIYAFLRRICRENSVIFNIPHESLLNVGQIFYV</sequence>
<evidence type="ECO:0000256" key="6">
    <source>
        <dbReference type="ARBA" id="ARBA00022958"/>
    </source>
</evidence>
<dbReference type="InterPro" id="IPR003855">
    <property type="entry name" value="K+_transporter"/>
</dbReference>
<feature type="transmembrane region" description="Helical" evidence="10">
    <location>
        <begin position="519"/>
        <end position="539"/>
    </location>
</feature>
<feature type="transmembrane region" description="Helical" evidence="10">
    <location>
        <begin position="43"/>
        <end position="65"/>
    </location>
</feature>
<feature type="transmembrane region" description="Helical" evidence="10">
    <location>
        <begin position="273"/>
        <end position="292"/>
    </location>
</feature>
<keyword evidence="4 10" id="KW-0633">Potassium transport</keyword>
<keyword evidence="5 10" id="KW-0812">Transmembrane</keyword>
<evidence type="ECO:0000256" key="5">
    <source>
        <dbReference type="ARBA" id="ARBA00022692"/>
    </source>
</evidence>
<comment type="caution">
    <text evidence="10">Lacks conserved residue(s) required for the propagation of feature annotation.</text>
</comment>
<feature type="transmembrane region" description="Helical" evidence="10">
    <location>
        <begin position="85"/>
        <end position="106"/>
    </location>
</feature>
<gene>
    <name evidence="13" type="ORF">HUJ06_002186</name>
</gene>
<dbReference type="Proteomes" id="UP000607653">
    <property type="component" value="Unassembled WGS sequence"/>
</dbReference>
<feature type="transmembrane region" description="Helical" evidence="10">
    <location>
        <begin position="344"/>
        <end position="371"/>
    </location>
</feature>
<comment type="similarity">
    <text evidence="2 10">Belongs to the HAK/KUP transporter (TC 2.A.72.3) family.</text>
</comment>
<dbReference type="Pfam" id="PF02705">
    <property type="entry name" value="K_trans"/>
    <property type="match status" value="1"/>
</dbReference>
<dbReference type="GO" id="GO:0015079">
    <property type="term" value="F:potassium ion transmembrane transporter activity"/>
    <property type="evidence" value="ECO:0007669"/>
    <property type="project" value="UniProtKB-UniRule"/>
</dbReference>
<name>A0A822ZLV2_NELNU</name>
<reference evidence="13 14" key="1">
    <citation type="journal article" date="2020" name="Mol. Biol. Evol.">
        <title>Distinct Expression and Methylation Patterns for Genes with Different Fates following a Single Whole-Genome Duplication in Flowering Plants.</title>
        <authorList>
            <person name="Shi T."/>
            <person name="Rahmani R.S."/>
            <person name="Gugger P.F."/>
            <person name="Wang M."/>
            <person name="Li H."/>
            <person name="Zhang Y."/>
            <person name="Li Z."/>
            <person name="Wang Q."/>
            <person name="Van de Peer Y."/>
            <person name="Marchal K."/>
            <person name="Chen J."/>
        </authorList>
    </citation>
    <scope>NUCLEOTIDE SEQUENCE [LARGE SCALE GENOMIC DNA]</scope>
    <source>
        <tissue evidence="13">Leaf</tissue>
    </source>
</reference>
<feature type="transmembrane region" description="Helical" evidence="10">
    <location>
        <begin position="392"/>
        <end position="414"/>
    </location>
</feature>
<evidence type="ECO:0000256" key="1">
    <source>
        <dbReference type="ARBA" id="ARBA00004141"/>
    </source>
</evidence>
<feature type="transmembrane region" description="Helical" evidence="10">
    <location>
        <begin position="225"/>
        <end position="246"/>
    </location>
</feature>
<feature type="domain" description="K+ potassium transporter C-terminal" evidence="12">
    <location>
        <begin position="533"/>
        <end position="772"/>
    </location>
</feature>
<evidence type="ECO:0000313" key="13">
    <source>
        <dbReference type="EMBL" id="DAD43956.1"/>
    </source>
</evidence>
<dbReference type="EMBL" id="DUZY01000006">
    <property type="protein sequence ID" value="DAD43956.1"/>
    <property type="molecule type" value="Genomic_DNA"/>
</dbReference>
<evidence type="ECO:0000256" key="8">
    <source>
        <dbReference type="ARBA" id="ARBA00023065"/>
    </source>
</evidence>
<evidence type="ECO:0000256" key="3">
    <source>
        <dbReference type="ARBA" id="ARBA00022448"/>
    </source>
</evidence>